<dbReference type="InterPro" id="IPR011048">
    <property type="entry name" value="Haem_d1_sf"/>
</dbReference>
<keyword evidence="3" id="KW-1185">Reference proteome</keyword>
<organism evidence="2 3">
    <name type="scientific">Linnemannia schmuckeri</name>
    <dbReference type="NCBI Taxonomy" id="64567"/>
    <lineage>
        <taxon>Eukaryota</taxon>
        <taxon>Fungi</taxon>
        <taxon>Fungi incertae sedis</taxon>
        <taxon>Mucoromycota</taxon>
        <taxon>Mortierellomycotina</taxon>
        <taxon>Mortierellomycetes</taxon>
        <taxon>Mortierellales</taxon>
        <taxon>Mortierellaceae</taxon>
        <taxon>Linnemannia</taxon>
    </lineage>
</organism>
<accession>A0A9P5VAB2</accession>
<feature type="compositionally biased region" description="Acidic residues" evidence="1">
    <location>
        <begin position="322"/>
        <end position="331"/>
    </location>
</feature>
<feature type="compositionally biased region" description="Acidic residues" evidence="1">
    <location>
        <begin position="341"/>
        <end position="358"/>
    </location>
</feature>
<dbReference type="OrthoDB" id="2359920at2759"/>
<proteinExistence type="predicted"/>
<evidence type="ECO:0000256" key="1">
    <source>
        <dbReference type="SAM" id="MobiDB-lite"/>
    </source>
</evidence>
<sequence>MSYSSSTTSSTCTRWYYERSAKTPIEETYFAVWSAAPPMTLISGTKYTRWNIPVPKNGRAYRDIVLGVKVNNLQFANIEAIVVSVDQTVNEKVLFTCEVITPMELEQMCSMTNHNTTHYSDYYDDHGIMKWKLKERLLESEGECYVAIEVKTWDGAPREYGFIEIYWVETHIDSRTFYQHNPLYSEHRPYLHSLAVDNTGRPEIDNLGLGTKLVESYVYSKQGAHVLVSVRTKPGLIIQLWQIRYLPASDPRCVHQFDTLTLEQQDNEKAFRPRVVAWMYLADVPDSKSIDLVLSHEGTQLAIVDENVPVQDKGGESQQVREEEEETAEGEGGERGGGIAAEEENGGEGEATVEEEGEGGEKEKEKVEGGKKASESWTAFYKFSPDIIGTGETPAGATSGSGLARMNVEETCPGLANFFGRSEFHIVATSNQDIRDEILVACDGVTIEVYSVFGEWSHVRTIVIDPTRTSPSFRRNVFAALFKQLRGKYMLLVDADGTQVTTWNIETGEAVASSTRFGISEFWALRHLANVTRDGRLVAVPGHRRLEIYETVTWDMVGWYQFPDVGYGEFVSEGLFIRGDSHIMVTVDSEERPFYRNNRGFIIDLGNMTVVEYYASAGHGRFELLPKMDPTEEQLFLAVDTSSACVFLMEGRLLMAPPPPPQTDEDSYGP</sequence>
<name>A0A9P5VAB2_9FUNG</name>
<dbReference type="EMBL" id="JAAAUQ010000549">
    <property type="protein sequence ID" value="KAF9149289.1"/>
    <property type="molecule type" value="Genomic_DNA"/>
</dbReference>
<evidence type="ECO:0000313" key="3">
    <source>
        <dbReference type="Proteomes" id="UP000748756"/>
    </source>
</evidence>
<dbReference type="CDD" id="cd00761">
    <property type="entry name" value="Glyco_tranf_GTA_type"/>
    <property type="match status" value="1"/>
</dbReference>
<reference evidence="2" key="1">
    <citation type="journal article" date="2020" name="Fungal Divers.">
        <title>Resolving the Mortierellaceae phylogeny through synthesis of multi-gene phylogenetics and phylogenomics.</title>
        <authorList>
            <person name="Vandepol N."/>
            <person name="Liber J."/>
            <person name="Desiro A."/>
            <person name="Na H."/>
            <person name="Kennedy M."/>
            <person name="Barry K."/>
            <person name="Grigoriev I.V."/>
            <person name="Miller A.N."/>
            <person name="O'Donnell K."/>
            <person name="Stajich J.E."/>
            <person name="Bonito G."/>
        </authorList>
    </citation>
    <scope>NUCLEOTIDE SEQUENCE</scope>
    <source>
        <strain evidence="2">NRRL 6426</strain>
    </source>
</reference>
<evidence type="ECO:0000313" key="2">
    <source>
        <dbReference type="EMBL" id="KAF9149289.1"/>
    </source>
</evidence>
<protein>
    <submittedName>
        <fullName evidence="2">Uncharacterized protein</fullName>
    </submittedName>
</protein>
<feature type="region of interest" description="Disordered" evidence="1">
    <location>
        <begin position="305"/>
        <end position="371"/>
    </location>
</feature>
<gene>
    <name evidence="2" type="ORF">BG015_008916</name>
</gene>
<dbReference type="Proteomes" id="UP000748756">
    <property type="component" value="Unassembled WGS sequence"/>
</dbReference>
<feature type="compositionally biased region" description="Basic and acidic residues" evidence="1">
    <location>
        <begin position="359"/>
        <end position="371"/>
    </location>
</feature>
<dbReference type="SUPFAM" id="SSF51004">
    <property type="entry name" value="C-terminal (heme d1) domain of cytochrome cd1-nitrite reductase"/>
    <property type="match status" value="1"/>
</dbReference>
<comment type="caution">
    <text evidence="2">The sequence shown here is derived from an EMBL/GenBank/DDBJ whole genome shotgun (WGS) entry which is preliminary data.</text>
</comment>
<dbReference type="AlphaFoldDB" id="A0A9P5VAB2"/>